<dbReference type="InterPro" id="IPR018062">
    <property type="entry name" value="HTH_AraC-typ_CS"/>
</dbReference>
<evidence type="ECO:0000313" key="5">
    <source>
        <dbReference type="EMBL" id="KRK33074.1"/>
    </source>
</evidence>
<dbReference type="InterPro" id="IPR009057">
    <property type="entry name" value="Homeodomain-like_sf"/>
</dbReference>
<dbReference type="OrthoDB" id="9813413at2"/>
<evidence type="ECO:0000259" key="4">
    <source>
        <dbReference type="PROSITE" id="PS01124"/>
    </source>
</evidence>
<keyword evidence="6" id="KW-1185">Reference proteome</keyword>
<comment type="caution">
    <text evidence="5">The sequence shown here is derived from an EMBL/GenBank/DDBJ whole genome shotgun (WGS) entry which is preliminary data.</text>
</comment>
<sequence length="289" mass="33468">MKSEPNYNPQGAKTLQGTFFNHPSNVAKELYHYPLWGAQFEVSYPYRTDRQYMNSFIIFWIQSGELNFTFDDRPNLLAKRDTVVLLDCKKPNHYYVSKTCRFIFFHFNGQPVQPLYDYITRNKQNSFECTPTLKQLFEQLLALLAEEAYTGNDLRYSQSLYGMLLNLTDSRVSQLDHATLHKTPKLVTDALAYIDLHYQEHITIKTLCLALNVSATLLSNKFKTYTNNSVHQYLISVRLSHAQQLLTGPAELSIAEIATTCGFHDASHLNKIFDQELDMTPSEFRKAYF</sequence>
<evidence type="ECO:0000256" key="1">
    <source>
        <dbReference type="ARBA" id="ARBA00023015"/>
    </source>
</evidence>
<dbReference type="InterPro" id="IPR018060">
    <property type="entry name" value="HTH_AraC"/>
</dbReference>
<dbReference type="Gene3D" id="1.10.10.60">
    <property type="entry name" value="Homeodomain-like"/>
    <property type="match status" value="2"/>
</dbReference>
<dbReference type="GO" id="GO:0003700">
    <property type="term" value="F:DNA-binding transcription factor activity"/>
    <property type="evidence" value="ECO:0007669"/>
    <property type="project" value="InterPro"/>
</dbReference>
<organism evidence="5 6">
    <name type="scientific">Loigolactobacillus bifermentans DSM 20003</name>
    <dbReference type="NCBI Taxonomy" id="1423726"/>
    <lineage>
        <taxon>Bacteria</taxon>
        <taxon>Bacillati</taxon>
        <taxon>Bacillota</taxon>
        <taxon>Bacilli</taxon>
        <taxon>Lactobacillales</taxon>
        <taxon>Lactobacillaceae</taxon>
        <taxon>Loigolactobacillus</taxon>
    </lineage>
</organism>
<dbReference type="PROSITE" id="PS00041">
    <property type="entry name" value="HTH_ARAC_FAMILY_1"/>
    <property type="match status" value="1"/>
</dbReference>
<dbReference type="Proteomes" id="UP000051461">
    <property type="component" value="Unassembled WGS sequence"/>
</dbReference>
<dbReference type="PANTHER" id="PTHR43280">
    <property type="entry name" value="ARAC-FAMILY TRANSCRIPTIONAL REGULATOR"/>
    <property type="match status" value="1"/>
</dbReference>
<keyword evidence="2" id="KW-0238">DNA-binding</keyword>
<name>A0A0R1GNZ0_9LACO</name>
<dbReference type="SMART" id="SM00342">
    <property type="entry name" value="HTH_ARAC"/>
    <property type="match status" value="1"/>
</dbReference>
<protein>
    <recommendedName>
        <fullName evidence="4">HTH araC/xylS-type domain-containing protein</fullName>
    </recommendedName>
</protein>
<dbReference type="SUPFAM" id="SSF46689">
    <property type="entry name" value="Homeodomain-like"/>
    <property type="match status" value="2"/>
</dbReference>
<proteinExistence type="predicted"/>
<dbReference type="PATRIC" id="fig|1423726.3.peg.1544"/>
<reference evidence="5 6" key="1">
    <citation type="journal article" date="2015" name="Genome Announc.">
        <title>Expanding the biotechnology potential of lactobacilli through comparative genomics of 213 strains and associated genera.</title>
        <authorList>
            <person name="Sun Z."/>
            <person name="Harris H.M."/>
            <person name="McCann A."/>
            <person name="Guo C."/>
            <person name="Argimon S."/>
            <person name="Zhang W."/>
            <person name="Yang X."/>
            <person name="Jeffery I.B."/>
            <person name="Cooney J.C."/>
            <person name="Kagawa T.F."/>
            <person name="Liu W."/>
            <person name="Song Y."/>
            <person name="Salvetti E."/>
            <person name="Wrobel A."/>
            <person name="Rasinkangas P."/>
            <person name="Parkhill J."/>
            <person name="Rea M.C."/>
            <person name="O'Sullivan O."/>
            <person name="Ritari J."/>
            <person name="Douillard F.P."/>
            <person name="Paul Ross R."/>
            <person name="Yang R."/>
            <person name="Briner A.E."/>
            <person name="Felis G.E."/>
            <person name="de Vos W.M."/>
            <person name="Barrangou R."/>
            <person name="Klaenhammer T.R."/>
            <person name="Caufield P.W."/>
            <person name="Cui Y."/>
            <person name="Zhang H."/>
            <person name="O'Toole P.W."/>
        </authorList>
    </citation>
    <scope>NUCLEOTIDE SEQUENCE [LARGE SCALE GENOMIC DNA]</scope>
    <source>
        <strain evidence="5 6">DSM 20003</strain>
    </source>
</reference>
<evidence type="ECO:0000256" key="3">
    <source>
        <dbReference type="ARBA" id="ARBA00023163"/>
    </source>
</evidence>
<dbReference type="STRING" id="1423726.FC07_GL001492"/>
<dbReference type="PROSITE" id="PS01124">
    <property type="entry name" value="HTH_ARAC_FAMILY_2"/>
    <property type="match status" value="1"/>
</dbReference>
<dbReference type="Pfam" id="PF12833">
    <property type="entry name" value="HTH_18"/>
    <property type="match status" value="1"/>
</dbReference>
<gene>
    <name evidence="5" type="ORF">FC07_GL001492</name>
</gene>
<dbReference type="InterPro" id="IPR037923">
    <property type="entry name" value="HTH-like"/>
</dbReference>
<dbReference type="EMBL" id="AZDA01000124">
    <property type="protein sequence ID" value="KRK33074.1"/>
    <property type="molecule type" value="Genomic_DNA"/>
</dbReference>
<dbReference type="PANTHER" id="PTHR43280:SF28">
    <property type="entry name" value="HTH-TYPE TRANSCRIPTIONAL ACTIVATOR RHAS"/>
    <property type="match status" value="1"/>
</dbReference>
<evidence type="ECO:0000313" key="6">
    <source>
        <dbReference type="Proteomes" id="UP000051461"/>
    </source>
</evidence>
<evidence type="ECO:0000256" key="2">
    <source>
        <dbReference type="ARBA" id="ARBA00023125"/>
    </source>
</evidence>
<dbReference type="AlphaFoldDB" id="A0A0R1GNZ0"/>
<dbReference type="GO" id="GO:0043565">
    <property type="term" value="F:sequence-specific DNA binding"/>
    <property type="evidence" value="ECO:0007669"/>
    <property type="project" value="InterPro"/>
</dbReference>
<dbReference type="RefSeq" id="WP_057905565.1">
    <property type="nucleotide sequence ID" value="NZ_AZDA01000124.1"/>
</dbReference>
<keyword evidence="1" id="KW-0805">Transcription regulation</keyword>
<accession>A0A0R1GNZ0</accession>
<keyword evidence="3" id="KW-0804">Transcription</keyword>
<dbReference type="SUPFAM" id="SSF51215">
    <property type="entry name" value="Regulatory protein AraC"/>
    <property type="match status" value="1"/>
</dbReference>
<feature type="domain" description="HTH araC/xylS-type" evidence="4">
    <location>
        <begin position="188"/>
        <end position="287"/>
    </location>
</feature>